<evidence type="ECO:0000313" key="4">
    <source>
        <dbReference type="Proteomes" id="UP000198287"/>
    </source>
</evidence>
<feature type="domain" description="C2H2-type" evidence="2">
    <location>
        <begin position="224"/>
        <end position="245"/>
    </location>
</feature>
<feature type="compositionally biased region" description="Polar residues" evidence="1">
    <location>
        <begin position="40"/>
        <end position="55"/>
    </location>
</feature>
<feature type="region of interest" description="Disordered" evidence="1">
    <location>
        <begin position="1"/>
        <end position="142"/>
    </location>
</feature>
<protein>
    <recommendedName>
        <fullName evidence="2">C2H2-type domain-containing protein</fullName>
    </recommendedName>
</protein>
<evidence type="ECO:0000313" key="3">
    <source>
        <dbReference type="EMBL" id="OXA60678.1"/>
    </source>
</evidence>
<dbReference type="EMBL" id="LNIX01000002">
    <property type="protein sequence ID" value="OXA60678.1"/>
    <property type="molecule type" value="Genomic_DNA"/>
</dbReference>
<name>A0A226ETZ0_FOLCA</name>
<dbReference type="AlphaFoldDB" id="A0A226ETZ0"/>
<evidence type="ECO:0000256" key="1">
    <source>
        <dbReference type="SAM" id="MobiDB-lite"/>
    </source>
</evidence>
<accession>A0A226ETZ0</accession>
<reference evidence="3 4" key="1">
    <citation type="submission" date="2015-12" db="EMBL/GenBank/DDBJ databases">
        <title>The genome of Folsomia candida.</title>
        <authorList>
            <person name="Faddeeva A."/>
            <person name="Derks M.F."/>
            <person name="Anvar Y."/>
            <person name="Smit S."/>
            <person name="Van Straalen N."/>
            <person name="Roelofs D."/>
        </authorList>
    </citation>
    <scope>NUCLEOTIDE SEQUENCE [LARGE SCALE GENOMIC DNA]</scope>
    <source>
        <strain evidence="3 4">VU population</strain>
        <tissue evidence="3">Whole body</tissue>
    </source>
</reference>
<evidence type="ECO:0000259" key="2">
    <source>
        <dbReference type="PROSITE" id="PS00028"/>
    </source>
</evidence>
<comment type="caution">
    <text evidence="3">The sequence shown here is derived from an EMBL/GenBank/DDBJ whole genome shotgun (WGS) entry which is preliminary data.</text>
</comment>
<gene>
    <name evidence="3" type="ORF">Fcan01_05352</name>
</gene>
<keyword evidence="4" id="KW-1185">Reference proteome</keyword>
<dbReference type="PROSITE" id="PS00028">
    <property type="entry name" value="ZINC_FINGER_C2H2_1"/>
    <property type="match status" value="1"/>
</dbReference>
<sequence length="534" mass="60642">MPPKMMKDEGDESGSFTDDDDSDTSENDDNETPIKRARLSSKSANSSGYESSTPHRVTRSMKTGGGTSSAAARRELRVFDDELNSPPPNSEEEEEDDNTSIPTHSAVKVKVLKKSVPPPTETARKRLKKRSAESDEDEDKLPILDPNLEASIRSRAEKRWLAAEPLGNEVELKQFGKKLFSLDSYRNNAIYKARYIRTGGSKEKQKEHDSKRYHKAKKDKKFYCDACDTSFGNLRGLDAHIAAIHGTDVIPKNIVTHGQVNPLKIARITRLPAIASTEENDDEAEETKETFDLLDAHLTHIKHYYNFYMIVGLDVPILQGKINATVSEWDLLIKYPLKSTQELVLWFPILQKYLPEIEIYMGTVQGRNNVCPGMMKKVFPEWHAKGKILFIIGLKSWSHANPALLRDFALTYESVAISIMQMRENLMVKPSHGHYKLVNQQSVTKPLVNNLTGSVDDEDEEEEKVVLNPEIKQHIRYVARRPALFPPIYFSPPLLPPELHHPEWFHGLTPLADIKRIYFKSCKEKSCSVCVEYP</sequence>
<feature type="compositionally biased region" description="Acidic residues" evidence="1">
    <location>
        <begin position="9"/>
        <end position="31"/>
    </location>
</feature>
<organism evidence="3 4">
    <name type="scientific">Folsomia candida</name>
    <name type="common">Springtail</name>
    <dbReference type="NCBI Taxonomy" id="158441"/>
    <lineage>
        <taxon>Eukaryota</taxon>
        <taxon>Metazoa</taxon>
        <taxon>Ecdysozoa</taxon>
        <taxon>Arthropoda</taxon>
        <taxon>Hexapoda</taxon>
        <taxon>Collembola</taxon>
        <taxon>Entomobryomorpha</taxon>
        <taxon>Isotomoidea</taxon>
        <taxon>Isotomidae</taxon>
        <taxon>Proisotominae</taxon>
        <taxon>Folsomia</taxon>
    </lineage>
</organism>
<dbReference type="Proteomes" id="UP000198287">
    <property type="component" value="Unassembled WGS sequence"/>
</dbReference>
<proteinExistence type="predicted"/>
<dbReference type="InterPro" id="IPR013087">
    <property type="entry name" value="Znf_C2H2_type"/>
</dbReference>